<protein>
    <submittedName>
        <fullName evidence="2">Uncharacterized protein</fullName>
    </submittedName>
</protein>
<organism evidence="2">
    <name type="scientific">viral metagenome</name>
    <dbReference type="NCBI Taxonomy" id="1070528"/>
    <lineage>
        <taxon>unclassified sequences</taxon>
        <taxon>metagenomes</taxon>
        <taxon>organismal metagenomes</taxon>
    </lineage>
</organism>
<dbReference type="InterPro" id="IPR043910">
    <property type="entry name" value="DUF5767"/>
</dbReference>
<proteinExistence type="predicted"/>
<evidence type="ECO:0000313" key="2">
    <source>
        <dbReference type="EMBL" id="QHT21652.1"/>
    </source>
</evidence>
<dbReference type="AlphaFoldDB" id="A0A6C0DYV8"/>
<accession>A0A6C0DYV8</accession>
<dbReference type="EMBL" id="MN739696">
    <property type="protein sequence ID" value="QHT21652.1"/>
    <property type="molecule type" value="Genomic_DNA"/>
</dbReference>
<evidence type="ECO:0000256" key="1">
    <source>
        <dbReference type="SAM" id="MobiDB-lite"/>
    </source>
</evidence>
<feature type="region of interest" description="Disordered" evidence="1">
    <location>
        <begin position="434"/>
        <end position="485"/>
    </location>
</feature>
<name>A0A6C0DYV8_9ZZZZ</name>
<reference evidence="2" key="1">
    <citation type="journal article" date="2020" name="Nature">
        <title>Giant virus diversity and host interactions through global metagenomics.</title>
        <authorList>
            <person name="Schulz F."/>
            <person name="Roux S."/>
            <person name="Paez-Espino D."/>
            <person name="Jungbluth S."/>
            <person name="Walsh D.A."/>
            <person name="Denef V.J."/>
            <person name="McMahon K.D."/>
            <person name="Konstantinidis K.T."/>
            <person name="Eloe-Fadrosh E.A."/>
            <person name="Kyrpides N.C."/>
            <person name="Woyke T."/>
        </authorList>
    </citation>
    <scope>NUCLEOTIDE SEQUENCE</scope>
    <source>
        <strain evidence="2">GVMAG-M-3300023179-103</strain>
    </source>
</reference>
<sequence length="485" mass="55520">MNNPYDGLAPTETDLFIDMLKNSEKLVSESKRKNYYDFPKDDNFDNDVLDCDNNYNNNYNDNNVAKQNDIEQENTKDNIKEETAKYTDGHYSEQPIQNTQNTEEPVKMSKSEEMLVKLDMLRKLLELKQSGVKLSQNYNLDSDLSMMTYEYKLHTDIKSKHNSVTWMSHMLIGIMKGTEILNNMVDPFGIKLDGLSDKISSDIHNYYSVLGEIYEKYNQPGKQMAPEMRLLFMISGAALSMQLSRSIGGGLFSDKKSEETMYADLRKKAEEDSKKSKQFVEKQHDTAIQKALDLKMIQEQELETQKINKTLNNTKFKENLLISSASPREDGEDNKSKDTKSSSSVRNVLSKNEIERLKNKNYETEQKQMENIRKLANKKSNLFRADTHNLDEQNKKLDEILASINDDSDSHFSSKSSKSVVSINKNIEKLMKSKQKQQFSDNDIDILLSDNSSKSSKKVNKKKIDVSSISIGSKNKGEKPLVTLG</sequence>
<feature type="compositionally biased region" description="Basic and acidic residues" evidence="1">
    <location>
        <begin position="327"/>
        <end position="340"/>
    </location>
</feature>
<feature type="compositionally biased region" description="Basic and acidic residues" evidence="1">
    <location>
        <begin position="352"/>
        <end position="362"/>
    </location>
</feature>
<dbReference type="Pfam" id="PF19071">
    <property type="entry name" value="DUF5767"/>
    <property type="match status" value="1"/>
</dbReference>
<feature type="compositionally biased region" description="Low complexity" evidence="1">
    <location>
        <begin position="445"/>
        <end position="454"/>
    </location>
</feature>
<feature type="region of interest" description="Disordered" evidence="1">
    <location>
        <begin position="322"/>
        <end position="362"/>
    </location>
</feature>